<evidence type="ECO:0000256" key="4">
    <source>
        <dbReference type="ARBA" id="ARBA00022701"/>
    </source>
</evidence>
<name>A0A552G4U8_MICAE</name>
<feature type="repeat" description="TPR" evidence="10">
    <location>
        <begin position="429"/>
        <end position="462"/>
    </location>
</feature>
<dbReference type="PANTHER" id="PTHR45783">
    <property type="entry name" value="KINESIN LIGHT CHAIN"/>
    <property type="match status" value="1"/>
</dbReference>
<comment type="similarity">
    <text evidence="2">Belongs to the kinesin light chain family.</text>
</comment>
<feature type="repeat" description="TPR" evidence="10">
    <location>
        <begin position="303"/>
        <end position="336"/>
    </location>
</feature>
<evidence type="ECO:0000256" key="1">
    <source>
        <dbReference type="ARBA" id="ARBA00004245"/>
    </source>
</evidence>
<feature type="repeat" description="TPR" evidence="10">
    <location>
        <begin position="387"/>
        <end position="420"/>
    </location>
</feature>
<evidence type="ECO:0000313" key="13">
    <source>
        <dbReference type="Proteomes" id="UP000316958"/>
    </source>
</evidence>
<dbReference type="GO" id="GO:0007018">
    <property type="term" value="P:microtubule-based movement"/>
    <property type="evidence" value="ECO:0007669"/>
    <property type="project" value="TreeGrafter"/>
</dbReference>
<feature type="repeat" description="TPR" evidence="10">
    <location>
        <begin position="345"/>
        <end position="378"/>
    </location>
</feature>
<keyword evidence="5" id="KW-0677">Repeat</keyword>
<dbReference type="EMBL" id="SFBE01000046">
    <property type="protein sequence ID" value="TRU53991.1"/>
    <property type="molecule type" value="Genomic_DNA"/>
</dbReference>
<dbReference type="Gene3D" id="1.25.40.10">
    <property type="entry name" value="Tetratricopeptide repeat domain"/>
    <property type="match status" value="3"/>
</dbReference>
<keyword evidence="7" id="KW-0175">Coiled coil</keyword>
<feature type="repeat" description="TPR" evidence="10">
    <location>
        <begin position="471"/>
        <end position="504"/>
    </location>
</feature>
<feature type="repeat" description="TPR" evidence="10">
    <location>
        <begin position="219"/>
        <end position="252"/>
    </location>
</feature>
<dbReference type="GO" id="GO:0005871">
    <property type="term" value="C:kinesin complex"/>
    <property type="evidence" value="ECO:0007669"/>
    <property type="project" value="InterPro"/>
</dbReference>
<dbReference type="Pfam" id="PF12770">
    <property type="entry name" value="CHAT"/>
    <property type="match status" value="1"/>
</dbReference>
<evidence type="ECO:0000256" key="3">
    <source>
        <dbReference type="ARBA" id="ARBA00022490"/>
    </source>
</evidence>
<dbReference type="Proteomes" id="UP000316958">
    <property type="component" value="Unassembled WGS sequence"/>
</dbReference>
<feature type="repeat" description="TPR" evidence="10">
    <location>
        <begin position="177"/>
        <end position="210"/>
    </location>
</feature>
<dbReference type="InterPro" id="IPR024983">
    <property type="entry name" value="CHAT_dom"/>
</dbReference>
<dbReference type="InterPro" id="IPR011990">
    <property type="entry name" value="TPR-like_helical_dom_sf"/>
</dbReference>
<feature type="repeat" description="TPR" evidence="10">
    <location>
        <begin position="93"/>
        <end position="126"/>
    </location>
</feature>
<feature type="repeat" description="TPR" evidence="10">
    <location>
        <begin position="51"/>
        <end position="84"/>
    </location>
</feature>
<keyword evidence="6 10" id="KW-0802">TPR repeat</keyword>
<evidence type="ECO:0000259" key="11">
    <source>
        <dbReference type="Pfam" id="PF12770"/>
    </source>
</evidence>
<feature type="repeat" description="TPR" evidence="10">
    <location>
        <begin position="261"/>
        <end position="294"/>
    </location>
</feature>
<comment type="caution">
    <text evidence="12">The sequence shown here is derived from an EMBL/GenBank/DDBJ whole genome shotgun (WGS) entry which is preliminary data.</text>
</comment>
<evidence type="ECO:0000256" key="6">
    <source>
        <dbReference type="ARBA" id="ARBA00022803"/>
    </source>
</evidence>
<keyword evidence="9" id="KW-0206">Cytoskeleton</keyword>
<dbReference type="AlphaFoldDB" id="A0A552G4U8"/>
<feature type="domain" description="CHAT" evidence="11">
    <location>
        <begin position="789"/>
        <end position="1158"/>
    </location>
</feature>
<reference evidence="12 13" key="1">
    <citation type="submission" date="2019-01" db="EMBL/GenBank/DDBJ databases">
        <title>Coherence of Microcystis species and biogeography revealed through population genomics.</title>
        <authorList>
            <person name="Perez-Carrascal O.M."/>
            <person name="Terrat Y."/>
            <person name="Giani A."/>
            <person name="Fortin N."/>
            <person name="Tromas N."/>
            <person name="Shapiro B.J."/>
        </authorList>
    </citation>
    <scope>NUCLEOTIDE SEQUENCE [LARGE SCALE GENOMIC DNA]</scope>
    <source>
        <strain evidence="12">Ma_QC_Ch_20071001_S25D</strain>
    </source>
</reference>
<protein>
    <submittedName>
        <fullName evidence="12">Tetratricopeptide repeat protein</fullName>
    </submittedName>
</protein>
<keyword evidence="3" id="KW-0963">Cytoplasm</keyword>
<sequence>MNQSIINQIQKYNQTIEMLYQQGQYEQGIIFAQQTCDLAKSYSLTNEPIYADSLNLLAALYQSMGQYKQALPLSQQALEIIGKSLGTDHPDYAHSLNNLAILYQSMGQYKQALPHSQQALEIRAKILGTDHPDYAAFLNNLAVLYESMGQYGQALPLHQQALKIIGKILGTDHPDYAESLYNLAVLYRSMGQYEQALPLSQQALKIIGKILGTDHPDYAAFLNNLAVLYESMGQYEQALPLHQQALKIIGKILGTDHPNYAESLYNLAVLYRSMGQYEQALPLSQQALEITGKILGTDHPDYATCLNNLALLYQSMGQYEQALPLSQQALEIHGKILGTDHPKYSTCLNNLALLYQSIGQYEQALPLHQQALEITGKILGLDHREYATCLNNLALLYQSMGQYEQALPLSQQALEIRGKSLGTDHPDYANSLNNLAVLYRSMGQYEQALPLSQQALEIHGKILGTDHPDYATCLNNLALLYQSMGQYEQALPLFQQALEIIGKSLGTDHPDYAASLNNLAISYTATNHPEEALKLMQEAAEIDLKTISKIFSISTDKQRLNYLAQNYYKVEAFLSLVFRHFPNSPEAVQSAYNLILRRKAIATETAILQKIALLSQQYAHLAPKLQQWQQIRQQLAKRCFELPTPEQLPYYHQEIKSLEQQAGTLERELNIPELNLEKELLNADFRTIALELPQGTTLLEFIRFNNHNFKAIPANGDALSFPPRYLAFILPAQAPEQLTMIDLGEAEPIDKLVKEFRQSVENPRGLSVAVFKKKEDILSKIELSKLIFQKIKPYLTQELIICPDGELNCLPFEILPTDKGGYLMDEYRCNFLNVGRDILRFKAKIPAKVTAPLVIANPDYNLAGSESTPSTAENKEKFTFKPSLRDLASCRQGPVFHSLPGTEIEGEQIARMLGVKPVTAAKALKPLVSKVQESPFILHIATHGYFLGDITPELDTINQNFLLSGLSASERFQVGTLQNPLSRSGLAFAGVNTMLNGGKLPREAEDGLLTALDVQSINLAGTELVVTSACETALGDIYTGETLIGLRRSFIQAGAKTVIISLWKVDDVATTILMQCFYYYLLKAKLSKAEALRKAKYGIQHLTIGKMRPLWLTEEAIEWSEKRSKGVATHLRELSQKSDLERPYEAPKYWAAFICLGNPAGLPLLPF</sequence>
<gene>
    <name evidence="12" type="ORF">EWV57_02720</name>
</gene>
<dbReference type="InterPro" id="IPR002151">
    <property type="entry name" value="Kinesin_light"/>
</dbReference>
<proteinExistence type="inferred from homology"/>
<evidence type="ECO:0000256" key="8">
    <source>
        <dbReference type="ARBA" id="ARBA00023175"/>
    </source>
</evidence>
<accession>A0A552G4U8</accession>
<evidence type="ECO:0000256" key="9">
    <source>
        <dbReference type="ARBA" id="ARBA00023212"/>
    </source>
</evidence>
<evidence type="ECO:0000256" key="5">
    <source>
        <dbReference type="ARBA" id="ARBA00022737"/>
    </source>
</evidence>
<organism evidence="12 13">
    <name type="scientific">Microcystis aeruginosa Ma_QC_Ch_20071001_S25D</name>
    <dbReference type="NCBI Taxonomy" id="2486250"/>
    <lineage>
        <taxon>Bacteria</taxon>
        <taxon>Bacillati</taxon>
        <taxon>Cyanobacteriota</taxon>
        <taxon>Cyanophyceae</taxon>
        <taxon>Oscillatoriophycideae</taxon>
        <taxon>Chroococcales</taxon>
        <taxon>Microcystaceae</taxon>
        <taxon>Microcystis</taxon>
    </lineage>
</organism>
<dbReference type="PROSITE" id="PS50293">
    <property type="entry name" value="TPR_REGION"/>
    <property type="match status" value="3"/>
</dbReference>
<dbReference type="Pfam" id="PF13374">
    <property type="entry name" value="TPR_10"/>
    <property type="match status" value="2"/>
</dbReference>
<dbReference type="SMART" id="SM00028">
    <property type="entry name" value="TPR"/>
    <property type="match status" value="13"/>
</dbReference>
<dbReference type="PANTHER" id="PTHR45783:SF3">
    <property type="entry name" value="KINESIN LIGHT CHAIN"/>
    <property type="match status" value="1"/>
</dbReference>
<evidence type="ECO:0000256" key="10">
    <source>
        <dbReference type="PROSITE-ProRule" id="PRU00339"/>
    </source>
</evidence>
<dbReference type="Pfam" id="PF13424">
    <property type="entry name" value="TPR_12"/>
    <property type="match status" value="5"/>
</dbReference>
<keyword evidence="8" id="KW-0505">Motor protein</keyword>
<dbReference type="InterPro" id="IPR019734">
    <property type="entry name" value="TPR_rpt"/>
</dbReference>
<evidence type="ECO:0000256" key="7">
    <source>
        <dbReference type="ARBA" id="ARBA00023054"/>
    </source>
</evidence>
<dbReference type="PRINTS" id="PR00381">
    <property type="entry name" value="KINESINLIGHT"/>
</dbReference>
<dbReference type="PROSITE" id="PS50005">
    <property type="entry name" value="TPR"/>
    <property type="match status" value="10"/>
</dbReference>
<dbReference type="SUPFAM" id="SSF48452">
    <property type="entry name" value="TPR-like"/>
    <property type="match status" value="1"/>
</dbReference>
<comment type="subcellular location">
    <subcellularLocation>
        <location evidence="1">Cytoplasm</location>
        <location evidence="1">Cytoskeleton</location>
    </subcellularLocation>
</comment>
<keyword evidence="4" id="KW-0493">Microtubule</keyword>
<dbReference type="GO" id="GO:0005874">
    <property type="term" value="C:microtubule"/>
    <property type="evidence" value="ECO:0007669"/>
    <property type="project" value="UniProtKB-KW"/>
</dbReference>
<evidence type="ECO:0000313" key="12">
    <source>
        <dbReference type="EMBL" id="TRU53991.1"/>
    </source>
</evidence>
<dbReference type="GO" id="GO:0019894">
    <property type="term" value="F:kinesin binding"/>
    <property type="evidence" value="ECO:0007669"/>
    <property type="project" value="TreeGrafter"/>
</dbReference>
<evidence type="ECO:0000256" key="2">
    <source>
        <dbReference type="ARBA" id="ARBA00009622"/>
    </source>
</evidence>
<dbReference type="GO" id="GO:0005737">
    <property type="term" value="C:cytoplasm"/>
    <property type="evidence" value="ECO:0007669"/>
    <property type="project" value="TreeGrafter"/>
</dbReference>